<keyword evidence="10" id="KW-1185">Reference proteome</keyword>
<comment type="caution">
    <text evidence="9">The sequence shown here is derived from an EMBL/GenBank/DDBJ whole genome shotgun (WGS) entry which is preliminary data.</text>
</comment>
<dbReference type="InterPro" id="IPR001173">
    <property type="entry name" value="Glyco_trans_2-like"/>
</dbReference>
<evidence type="ECO:0000256" key="2">
    <source>
        <dbReference type="ARBA" id="ARBA00022676"/>
    </source>
</evidence>
<evidence type="ECO:0000313" key="10">
    <source>
        <dbReference type="Proteomes" id="UP000706891"/>
    </source>
</evidence>
<evidence type="ECO:0000256" key="6">
    <source>
        <dbReference type="ARBA" id="ARBA00022989"/>
    </source>
</evidence>
<evidence type="ECO:0000259" key="8">
    <source>
        <dbReference type="Pfam" id="PF00535"/>
    </source>
</evidence>
<dbReference type="GO" id="GO:0005886">
    <property type="term" value="C:plasma membrane"/>
    <property type="evidence" value="ECO:0007669"/>
    <property type="project" value="TreeGrafter"/>
</dbReference>
<dbReference type="GO" id="GO:0009103">
    <property type="term" value="P:lipopolysaccharide biosynthetic process"/>
    <property type="evidence" value="ECO:0007669"/>
    <property type="project" value="UniProtKB-KW"/>
</dbReference>
<keyword evidence="1" id="KW-1003">Cell membrane</keyword>
<organism evidence="9 10">
    <name type="scientific">Marseilla massiliensis</name>
    <dbReference type="NCBI Taxonomy" id="1841864"/>
    <lineage>
        <taxon>Bacteria</taxon>
        <taxon>Pseudomonadati</taxon>
        <taxon>Bacteroidota</taxon>
        <taxon>Bacteroidia</taxon>
        <taxon>Bacteroidales</taxon>
        <taxon>Prevotellaceae</taxon>
        <taxon>Marseilla</taxon>
    </lineage>
</organism>
<dbReference type="PANTHER" id="PTHR48090">
    <property type="entry name" value="UNDECAPRENYL-PHOSPHATE 4-DEOXY-4-FORMAMIDO-L-ARABINOSE TRANSFERASE-RELATED"/>
    <property type="match status" value="1"/>
</dbReference>
<evidence type="ECO:0000313" key="9">
    <source>
        <dbReference type="EMBL" id="MBM6673274.1"/>
    </source>
</evidence>
<dbReference type="PANTHER" id="PTHR48090:SF3">
    <property type="entry name" value="UNDECAPRENYL-PHOSPHATE 4-DEOXY-4-FORMAMIDO-L-ARABINOSE TRANSFERASE"/>
    <property type="match status" value="1"/>
</dbReference>
<name>A0A938WSC4_9BACT</name>
<dbReference type="InterPro" id="IPR029044">
    <property type="entry name" value="Nucleotide-diphossugar_trans"/>
</dbReference>
<protein>
    <submittedName>
        <fullName evidence="9">Glycosyltransferase</fullName>
    </submittedName>
</protein>
<evidence type="ECO:0000256" key="7">
    <source>
        <dbReference type="ARBA" id="ARBA00023136"/>
    </source>
</evidence>
<keyword evidence="5" id="KW-0448">Lipopolysaccharide biosynthesis</keyword>
<dbReference type="AlphaFoldDB" id="A0A938WSC4"/>
<dbReference type="RefSeq" id="WP_205103926.1">
    <property type="nucleotide sequence ID" value="NZ_JACJJG010000017.1"/>
</dbReference>
<sequence length="243" mass="27911">MNKTTDYQFTVIVPVYNEADNISRLERRLAAFLPVARLKSCVLFVDDGSTDGSRGLIVDACRRNNDFYYIFFERNCGLSAAVKAGIDCARSPYVGYIDADLQTVPEDFNLLLEYAGSYELVMGIRAERKDSPFKRLQSRVANAFRRMMTHDGVEDTGCPLKVMRTANARLMPFFTGMHRFIPALMQLQGCRVKQVPVRHFPRTAGKSKYHLRNRLIGPFVDCFAYRWMRKRYINYRITGGNLS</sequence>
<reference evidence="9" key="2">
    <citation type="journal article" date="2021" name="Sci. Rep.">
        <title>The distribution of antibiotic resistance genes in chicken gut microbiota commensals.</title>
        <authorList>
            <person name="Juricova H."/>
            <person name="Matiasovicova J."/>
            <person name="Kubasova T."/>
            <person name="Cejkova D."/>
            <person name="Rychlik I."/>
        </authorList>
    </citation>
    <scope>NUCLEOTIDE SEQUENCE</scope>
    <source>
        <strain evidence="9">An824</strain>
    </source>
</reference>
<keyword evidence="3" id="KW-0808">Transferase</keyword>
<keyword evidence="7" id="KW-0472">Membrane</keyword>
<reference evidence="9" key="1">
    <citation type="submission" date="2020-08" db="EMBL/GenBank/DDBJ databases">
        <authorList>
            <person name="Cejkova D."/>
            <person name="Kubasova T."/>
            <person name="Jahodarova E."/>
            <person name="Rychlik I."/>
        </authorList>
    </citation>
    <scope>NUCLEOTIDE SEQUENCE</scope>
    <source>
        <strain evidence="9">An824</strain>
    </source>
</reference>
<feature type="domain" description="Glycosyltransferase 2-like" evidence="8">
    <location>
        <begin position="10"/>
        <end position="140"/>
    </location>
</feature>
<evidence type="ECO:0000256" key="3">
    <source>
        <dbReference type="ARBA" id="ARBA00022679"/>
    </source>
</evidence>
<keyword evidence="4" id="KW-0812">Transmembrane</keyword>
<dbReference type="Pfam" id="PF00535">
    <property type="entry name" value="Glycos_transf_2"/>
    <property type="match status" value="1"/>
</dbReference>
<dbReference type="EMBL" id="JACJJG010000017">
    <property type="protein sequence ID" value="MBM6673274.1"/>
    <property type="molecule type" value="Genomic_DNA"/>
</dbReference>
<keyword evidence="2" id="KW-0328">Glycosyltransferase</keyword>
<dbReference type="Proteomes" id="UP000706891">
    <property type="component" value="Unassembled WGS sequence"/>
</dbReference>
<evidence type="ECO:0000256" key="4">
    <source>
        <dbReference type="ARBA" id="ARBA00022692"/>
    </source>
</evidence>
<proteinExistence type="predicted"/>
<accession>A0A938WSC4</accession>
<gene>
    <name evidence="9" type="ORF">H6A34_05210</name>
</gene>
<dbReference type="Gene3D" id="3.90.550.10">
    <property type="entry name" value="Spore Coat Polysaccharide Biosynthesis Protein SpsA, Chain A"/>
    <property type="match status" value="1"/>
</dbReference>
<evidence type="ECO:0000256" key="5">
    <source>
        <dbReference type="ARBA" id="ARBA00022985"/>
    </source>
</evidence>
<keyword evidence="6" id="KW-1133">Transmembrane helix</keyword>
<dbReference type="GO" id="GO:0099621">
    <property type="term" value="F:undecaprenyl-phosphate 4-deoxy-4-formamido-L-arabinose transferase activity"/>
    <property type="evidence" value="ECO:0007669"/>
    <property type="project" value="TreeGrafter"/>
</dbReference>
<evidence type="ECO:0000256" key="1">
    <source>
        <dbReference type="ARBA" id="ARBA00022475"/>
    </source>
</evidence>
<dbReference type="InterPro" id="IPR050256">
    <property type="entry name" value="Glycosyltransferase_2"/>
</dbReference>
<dbReference type="SUPFAM" id="SSF53448">
    <property type="entry name" value="Nucleotide-diphospho-sugar transferases"/>
    <property type="match status" value="1"/>
</dbReference>